<sequence length="41" mass="4622">MKRVLLRGFQQFQNDSQRFQNSGTSAADPSGQRVDARNPNV</sequence>
<comment type="caution">
    <text evidence="2">The sequence shown here is derived from an EMBL/GenBank/DDBJ whole genome shotgun (WGS) entry which is preliminary data.</text>
</comment>
<gene>
    <name evidence="2" type="ORF">ALO79_100633</name>
</gene>
<feature type="region of interest" description="Disordered" evidence="1">
    <location>
        <begin position="12"/>
        <end position="41"/>
    </location>
</feature>
<dbReference type="Proteomes" id="UP000050381">
    <property type="component" value="Unassembled WGS sequence"/>
</dbReference>
<reference evidence="2 3" key="1">
    <citation type="submission" date="2015-09" db="EMBL/GenBank/DDBJ databases">
        <title>Genome announcement of multiple Pseudomonas syringae strains.</title>
        <authorList>
            <person name="Thakur S."/>
            <person name="Wang P.W."/>
            <person name="Gong Y."/>
            <person name="Weir B.S."/>
            <person name="Guttman D.S."/>
        </authorList>
    </citation>
    <scope>NUCLEOTIDE SEQUENCE [LARGE SCALE GENOMIC DNA]</scope>
    <source>
        <strain evidence="2 3">ICMP9419</strain>
    </source>
</reference>
<name>A0A0N8R652_PSESX</name>
<proteinExistence type="predicted"/>
<evidence type="ECO:0000313" key="2">
    <source>
        <dbReference type="EMBL" id="KPW97022.1"/>
    </source>
</evidence>
<protein>
    <submittedName>
        <fullName evidence="2">Uncharacterized protein</fullName>
    </submittedName>
</protein>
<organism evidence="2 3">
    <name type="scientific">Pseudomonas syringae pv. castaneae</name>
    <dbReference type="NCBI Taxonomy" id="264450"/>
    <lineage>
        <taxon>Bacteria</taxon>
        <taxon>Pseudomonadati</taxon>
        <taxon>Pseudomonadota</taxon>
        <taxon>Gammaproteobacteria</taxon>
        <taxon>Pseudomonadales</taxon>
        <taxon>Pseudomonadaceae</taxon>
        <taxon>Pseudomonas</taxon>
        <taxon>Pseudomonas syringae</taxon>
    </lineage>
</organism>
<dbReference type="AlphaFoldDB" id="A0A0N8R652"/>
<evidence type="ECO:0000313" key="3">
    <source>
        <dbReference type="Proteomes" id="UP000050381"/>
    </source>
</evidence>
<feature type="compositionally biased region" description="Polar residues" evidence="1">
    <location>
        <begin position="12"/>
        <end position="27"/>
    </location>
</feature>
<dbReference type="EMBL" id="LJQD01000192">
    <property type="protein sequence ID" value="KPW97022.1"/>
    <property type="molecule type" value="Genomic_DNA"/>
</dbReference>
<evidence type="ECO:0000256" key="1">
    <source>
        <dbReference type="SAM" id="MobiDB-lite"/>
    </source>
</evidence>
<accession>A0A0N8R652</accession>